<sequence length="202" mass="23255">MVHNPMVHDPVFLEIFSNDRINGFLEAALDEHCILYACTSSSMPPHGTNYSGRIHVDCPRVIPGYPTNIGFLIAFDDFTRENGATYFLPRSFERTDPPDDAEFFDNAARPLPRAGDAILFNARTWHMGGQNKTDRYRHAFTMNVCRSYMRQRFDYPRLLGEGLLETLDERALKRLGYRVRVPVDLDEYYVPPEQRLYLGGQG</sequence>
<name>A0A3A8A892_9HYPH</name>
<proteinExistence type="predicted"/>
<comment type="caution">
    <text evidence="1">The sequence shown here is derived from an EMBL/GenBank/DDBJ whole genome shotgun (WGS) entry which is preliminary data.</text>
</comment>
<dbReference type="Pfam" id="PF05721">
    <property type="entry name" value="PhyH"/>
    <property type="match status" value="1"/>
</dbReference>
<accession>A0A3A8A892</accession>
<organism evidence="1 2">
    <name type="scientific">Oceaniradius stylonematis</name>
    <dbReference type="NCBI Taxonomy" id="2184161"/>
    <lineage>
        <taxon>Bacteria</taxon>
        <taxon>Pseudomonadati</taxon>
        <taxon>Pseudomonadota</taxon>
        <taxon>Alphaproteobacteria</taxon>
        <taxon>Hyphomicrobiales</taxon>
        <taxon>Ahrensiaceae</taxon>
        <taxon>Oceaniradius</taxon>
    </lineage>
</organism>
<keyword evidence="1" id="KW-0223">Dioxygenase</keyword>
<protein>
    <submittedName>
        <fullName evidence="1">Phytanoyl-CoA dioxygenase</fullName>
    </submittedName>
</protein>
<dbReference type="Proteomes" id="UP000246132">
    <property type="component" value="Unassembled WGS sequence"/>
</dbReference>
<gene>
    <name evidence="1" type="ORF">DEM25_013130</name>
</gene>
<dbReference type="InterPro" id="IPR008775">
    <property type="entry name" value="Phytyl_CoA_dOase-like"/>
</dbReference>
<dbReference type="SUPFAM" id="SSF51197">
    <property type="entry name" value="Clavaminate synthase-like"/>
    <property type="match status" value="1"/>
</dbReference>
<dbReference type="AlphaFoldDB" id="A0A3A8A892"/>
<evidence type="ECO:0000313" key="2">
    <source>
        <dbReference type="Proteomes" id="UP000246132"/>
    </source>
</evidence>
<keyword evidence="1" id="KW-0560">Oxidoreductase</keyword>
<evidence type="ECO:0000313" key="1">
    <source>
        <dbReference type="EMBL" id="RKF06522.1"/>
    </source>
</evidence>
<dbReference type="EMBL" id="QFWV02000007">
    <property type="protein sequence ID" value="RKF06522.1"/>
    <property type="molecule type" value="Genomic_DNA"/>
</dbReference>
<dbReference type="Gene3D" id="2.60.120.620">
    <property type="entry name" value="q2cbj1_9rhob like domain"/>
    <property type="match status" value="1"/>
</dbReference>
<dbReference type="GO" id="GO:0016706">
    <property type="term" value="F:2-oxoglutarate-dependent dioxygenase activity"/>
    <property type="evidence" value="ECO:0007669"/>
    <property type="project" value="UniProtKB-ARBA"/>
</dbReference>
<reference evidence="1 2" key="1">
    <citation type="journal article" date="2018" name="Int. J. Syst. Bacteriol.">
        <title>Oceaniradius stylonemae gen. nov., sp. nov., isolated from a red alga, Stylonema cornu-cervi.</title>
        <authorList>
            <person name="Jeong S."/>
        </authorList>
    </citation>
    <scope>NUCLEOTIDE SEQUENCE [LARGE SCALE GENOMIC DNA]</scope>
    <source>
        <strain evidence="1 2">StC1</strain>
    </source>
</reference>
<keyword evidence="2" id="KW-1185">Reference proteome</keyword>